<proteinExistence type="predicted"/>
<gene>
    <name evidence="1" type="ORF">KPL71_009219</name>
</gene>
<organism evidence="1 2">
    <name type="scientific">Citrus sinensis</name>
    <name type="common">Sweet orange</name>
    <name type="synonym">Citrus aurantium var. sinensis</name>
    <dbReference type="NCBI Taxonomy" id="2711"/>
    <lineage>
        <taxon>Eukaryota</taxon>
        <taxon>Viridiplantae</taxon>
        <taxon>Streptophyta</taxon>
        <taxon>Embryophyta</taxon>
        <taxon>Tracheophyta</taxon>
        <taxon>Spermatophyta</taxon>
        <taxon>Magnoliopsida</taxon>
        <taxon>eudicotyledons</taxon>
        <taxon>Gunneridae</taxon>
        <taxon>Pentapetalae</taxon>
        <taxon>rosids</taxon>
        <taxon>malvids</taxon>
        <taxon>Sapindales</taxon>
        <taxon>Rutaceae</taxon>
        <taxon>Aurantioideae</taxon>
        <taxon>Citrus</taxon>
    </lineage>
</organism>
<comment type="caution">
    <text evidence="1">The sequence shown here is derived from an EMBL/GenBank/DDBJ whole genome shotgun (WGS) entry which is preliminary data.</text>
</comment>
<name>A0ACB8MCA3_CITSI</name>
<keyword evidence="2" id="KW-1185">Reference proteome</keyword>
<dbReference type="Proteomes" id="UP000829398">
    <property type="component" value="Chromosome 3"/>
</dbReference>
<protein>
    <submittedName>
        <fullName evidence="1">Cytochrome P450 71A24</fullName>
    </submittedName>
</protein>
<sequence length="480" mass="54515">MLTIAVIFFIFALVTRWYFLQPINKNLPPSPPKLPIIGNLHQIGPYPHDPSLNDLTQRYGPLVLLHLGKVPVLVVSSADAAREILKTHDVIFANRPKYTSFEKNFYGCKDVATAPYGEYWRQIKSICVQHLLSNNRIHSVRNVIAEEVALMIEKIKPFVVSSSNFPIDLSDVLCTLTNDIVCRIALGRKYSDEWEGGSAGGRKFRKLLGETVELLEAVVEEHENKMMSGGVEDDQKDFVDVLLWIQKENMIDFPMERATIKAIILNMFGAGTDTTYTALEWTMTEILRHPKILEKLQNEFRRIVGDNKSDITDDDLGKMHYLKAVFKETLRFHPPVPLLLPRQSTQAVKIKGYDIPEGTQVHINYGMIAKDPVLWDRAEEYWPERFLNSSVNFLGNSAQFIPFGGGRRGCPGMEFAMRVYELTLTNLLNEFDWSLPCGEREENLDMSVSTSSAIHKKSPLIALATPYVFSENHDGTRILI</sequence>
<reference evidence="2" key="1">
    <citation type="journal article" date="2023" name="Hortic. Res.">
        <title>A chromosome-level phased genome enabling allele-level studies in sweet orange: a case study on citrus Huanglongbing tolerance.</title>
        <authorList>
            <person name="Wu B."/>
            <person name="Yu Q."/>
            <person name="Deng Z."/>
            <person name="Duan Y."/>
            <person name="Luo F."/>
            <person name="Gmitter F. Jr."/>
        </authorList>
    </citation>
    <scope>NUCLEOTIDE SEQUENCE [LARGE SCALE GENOMIC DNA]</scope>
    <source>
        <strain evidence="2">cv. Valencia</strain>
    </source>
</reference>
<evidence type="ECO:0000313" key="1">
    <source>
        <dbReference type="EMBL" id="KAH9783201.1"/>
    </source>
</evidence>
<evidence type="ECO:0000313" key="2">
    <source>
        <dbReference type="Proteomes" id="UP000829398"/>
    </source>
</evidence>
<dbReference type="EMBL" id="CM039172">
    <property type="protein sequence ID" value="KAH9783201.1"/>
    <property type="molecule type" value="Genomic_DNA"/>
</dbReference>
<accession>A0ACB8MCA3</accession>